<feature type="compositionally biased region" description="Polar residues" evidence="4">
    <location>
        <begin position="17"/>
        <end position="30"/>
    </location>
</feature>
<feature type="region of interest" description="Disordered" evidence="4">
    <location>
        <begin position="784"/>
        <end position="839"/>
    </location>
</feature>
<name>A0AA35K2A3_9SAUR</name>
<evidence type="ECO:0000313" key="8">
    <source>
        <dbReference type="Proteomes" id="UP001178461"/>
    </source>
</evidence>
<dbReference type="EMBL" id="OX395128">
    <property type="protein sequence ID" value="CAI5769108.1"/>
    <property type="molecule type" value="Genomic_DNA"/>
</dbReference>
<proteinExistence type="predicted"/>
<protein>
    <submittedName>
        <fullName evidence="7">Matrix receptor MUP-4</fullName>
    </submittedName>
</protein>
<evidence type="ECO:0000313" key="7">
    <source>
        <dbReference type="EMBL" id="CAI5769108.1"/>
    </source>
</evidence>
<accession>A0AA35K2A3</accession>
<dbReference type="Proteomes" id="UP001178461">
    <property type="component" value="Chromosome 3"/>
</dbReference>
<sequence length="1137" mass="126999">EEAPQNLLKAPKKPRQFESTSSASRLPSQQEGKPCFRALLWFRQKRLSHAGPMTWKLSTDKRRLPWPKSEMNAQPPNRPRLDLMENMMNGASFNGILALNKQPTQVLMDPRNQNQVSFKIDSEGARGGADGEWGCCRPRSLCTSAHRAVFTLCLFLKSVFLKPIFQAQLLPANRAMRRRSQAKQIPLLDVMAQKISVVFSILSQPQQWPPVSTKEQGLSAFDIHANCTYMPRRCVKWPCDKSSEMFFLALKTGKLQANCSAVVLPRKVCPDDLSTSAVCFWGTYNVLELQFPPSLANRTSGKWLRTSGTTELGSPWLLVYLPVTSCHAVLEGDAGTFSPPDLSRMPGNSWCNWTIWAGPHKHILIYIEGFEGISQCEENQDKLIFQGVLSSVESKVTYACRNHGTLVFAAQAVAVHIVFLSTMSSHNHSHKYFKGRYYVFEDYETFTGGERPVVKSNSSAGLSPKSFIMHSQHILDFVNTSRKLSSENGLPATSKERWWGNSNATSLESFLQPTVSLLKTKKKVTLKPLDIKRIHVAKPTIDDIRNGNETSSSNFKKTLVLESSSFENEDKAIMYKPIASSATLRVSQKVRMMTKSVAMKGHGTVTKSVNLQNSGHRTTRWKPAYMSNTGRTILGTSALSGTTFPQMFMEDQRTPVSPPKSIPEKKQEQVPHSLLTNSEFSRKIMDEMEFQHLELQEVFTGEQRNNQAFGEENDNSDKYIAVTTAVGKNDSRGAEQLTTEMPDIPTAKPKTYLTTVGYPNVLPAPSLRMLNRKLLGPTTTTATNFQAVPSKNSKGTQVEAVSTSPLNNPVTRNAERLQKKRINPNPPYSPSAQVSSHKTSLKVENNSYERDSVLKPHDNNFVLESEHNPGDLLFEISFGIENKGWSSPTGSELEKALIDSIKSQVQEKVKLLSIKVKEVKLKEIIRKEETETDRQNGPNLIFMFWLHLTPEEKNISHLLHVQLEDLGGASVELGKVQTVVVRDVNECSSGIGLCGDKAICHNGYGTYICQCKEGYEDRSPKNSGTLCFHNPQTGISSLFRYTEILVGTTVFFICALVVVISVLCSIVKNKFTKKDLHFQEAALPGTSTSFDQNNIHPLLSLDPGLLKLRAKSPERPLQQRTSPSETYRVSIEQSECL</sequence>
<dbReference type="SMART" id="SM00179">
    <property type="entry name" value="EGF_CA"/>
    <property type="match status" value="1"/>
</dbReference>
<dbReference type="InterPro" id="IPR049883">
    <property type="entry name" value="NOTCH1_EGF-like"/>
</dbReference>
<dbReference type="Pfam" id="PF07645">
    <property type="entry name" value="EGF_CA"/>
    <property type="match status" value="1"/>
</dbReference>
<keyword evidence="2" id="KW-1015">Disulfide bond</keyword>
<dbReference type="PROSITE" id="PS01187">
    <property type="entry name" value="EGF_CA"/>
    <property type="match status" value="1"/>
</dbReference>
<evidence type="ECO:0000256" key="4">
    <source>
        <dbReference type="SAM" id="MobiDB-lite"/>
    </source>
</evidence>
<dbReference type="InterPro" id="IPR001881">
    <property type="entry name" value="EGF-like_Ca-bd_dom"/>
</dbReference>
<evidence type="ECO:0000259" key="6">
    <source>
        <dbReference type="PROSITE" id="PS50026"/>
    </source>
</evidence>
<feature type="non-terminal residue" evidence="7">
    <location>
        <position position="1"/>
    </location>
</feature>
<dbReference type="SUPFAM" id="SSF57196">
    <property type="entry name" value="EGF/Laminin"/>
    <property type="match status" value="1"/>
</dbReference>
<feature type="compositionally biased region" description="Polar residues" evidence="4">
    <location>
        <begin position="830"/>
        <end position="839"/>
    </location>
</feature>
<feature type="region of interest" description="Disordered" evidence="4">
    <location>
        <begin position="652"/>
        <end position="671"/>
    </location>
</feature>
<evidence type="ECO:0000256" key="5">
    <source>
        <dbReference type="SAM" id="Phobius"/>
    </source>
</evidence>
<keyword evidence="5" id="KW-0472">Membrane</keyword>
<feature type="domain" description="EGF-like" evidence="6">
    <location>
        <begin position="983"/>
        <end position="1021"/>
    </location>
</feature>
<feature type="region of interest" description="Disordered" evidence="4">
    <location>
        <begin position="1"/>
        <end position="30"/>
    </location>
</feature>
<dbReference type="CDD" id="cd00054">
    <property type="entry name" value="EGF_CA"/>
    <property type="match status" value="1"/>
</dbReference>
<keyword evidence="7" id="KW-0675">Receptor</keyword>
<evidence type="ECO:0000256" key="2">
    <source>
        <dbReference type="ARBA" id="ARBA00023157"/>
    </source>
</evidence>
<dbReference type="PROSITE" id="PS50026">
    <property type="entry name" value="EGF_3"/>
    <property type="match status" value="1"/>
</dbReference>
<dbReference type="SUPFAM" id="SSF49854">
    <property type="entry name" value="Spermadhesin, CUB domain"/>
    <property type="match status" value="1"/>
</dbReference>
<feature type="compositionally biased region" description="Polar residues" evidence="4">
    <location>
        <begin position="784"/>
        <end position="811"/>
    </location>
</feature>
<dbReference type="AlphaFoldDB" id="A0AA35K2A3"/>
<dbReference type="Gene3D" id="2.10.25.10">
    <property type="entry name" value="Laminin"/>
    <property type="match status" value="1"/>
</dbReference>
<dbReference type="Gene3D" id="2.60.120.290">
    <property type="entry name" value="Spermadhesin, CUB domain"/>
    <property type="match status" value="1"/>
</dbReference>
<keyword evidence="1 3" id="KW-0245">EGF-like domain</keyword>
<feature type="transmembrane region" description="Helical" evidence="5">
    <location>
        <begin position="1044"/>
        <end position="1067"/>
    </location>
</feature>
<dbReference type="GO" id="GO:0005509">
    <property type="term" value="F:calcium ion binding"/>
    <property type="evidence" value="ECO:0007669"/>
    <property type="project" value="InterPro"/>
</dbReference>
<keyword evidence="5" id="KW-0812">Transmembrane</keyword>
<dbReference type="InterPro" id="IPR035914">
    <property type="entry name" value="Sperma_CUB_dom_sf"/>
</dbReference>
<dbReference type="EMBL" id="OX395128">
    <property type="protein sequence ID" value="CAI5769109.1"/>
    <property type="molecule type" value="Genomic_DNA"/>
</dbReference>
<organism evidence="7 8">
    <name type="scientific">Podarcis lilfordi</name>
    <name type="common">Lilford's wall lizard</name>
    <dbReference type="NCBI Taxonomy" id="74358"/>
    <lineage>
        <taxon>Eukaryota</taxon>
        <taxon>Metazoa</taxon>
        <taxon>Chordata</taxon>
        <taxon>Craniata</taxon>
        <taxon>Vertebrata</taxon>
        <taxon>Euteleostomi</taxon>
        <taxon>Lepidosauria</taxon>
        <taxon>Squamata</taxon>
        <taxon>Bifurcata</taxon>
        <taxon>Unidentata</taxon>
        <taxon>Episquamata</taxon>
        <taxon>Laterata</taxon>
        <taxon>Lacertibaenia</taxon>
        <taxon>Lacertidae</taxon>
        <taxon>Podarcis</taxon>
    </lineage>
</organism>
<dbReference type="InterPro" id="IPR018097">
    <property type="entry name" value="EGF_Ca-bd_CS"/>
</dbReference>
<dbReference type="PROSITE" id="PS00010">
    <property type="entry name" value="ASX_HYDROXYL"/>
    <property type="match status" value="1"/>
</dbReference>
<keyword evidence="5" id="KW-1133">Transmembrane helix</keyword>
<comment type="caution">
    <text evidence="3">Lacks conserved residue(s) required for the propagation of feature annotation.</text>
</comment>
<keyword evidence="8" id="KW-1185">Reference proteome</keyword>
<reference evidence="7" key="1">
    <citation type="submission" date="2022-12" db="EMBL/GenBank/DDBJ databases">
        <authorList>
            <person name="Alioto T."/>
            <person name="Alioto T."/>
            <person name="Gomez Garrido J."/>
        </authorList>
    </citation>
    <scope>NUCLEOTIDE SEQUENCE</scope>
</reference>
<dbReference type="InterPro" id="IPR000152">
    <property type="entry name" value="EGF-type_Asp/Asn_hydroxyl_site"/>
</dbReference>
<evidence type="ECO:0000256" key="3">
    <source>
        <dbReference type="PROSITE-ProRule" id="PRU00076"/>
    </source>
</evidence>
<evidence type="ECO:0000256" key="1">
    <source>
        <dbReference type="ARBA" id="ARBA00022536"/>
    </source>
</evidence>
<gene>
    <name evidence="7" type="ORF">PODLI_1B025602</name>
</gene>
<dbReference type="InterPro" id="IPR000742">
    <property type="entry name" value="EGF"/>
</dbReference>